<reference evidence="1 2" key="1">
    <citation type="submission" date="2018-06" db="EMBL/GenBank/DDBJ databases">
        <title>Comparative genomics reveals the genomic features of Rhizophagus irregularis, R. cerebriforme, R. diaphanum and Gigaspora rosea, and their symbiotic lifestyle signature.</title>
        <authorList>
            <person name="Morin E."/>
            <person name="San Clemente H."/>
            <person name="Chen E.C.H."/>
            <person name="De La Providencia I."/>
            <person name="Hainaut M."/>
            <person name="Kuo A."/>
            <person name="Kohler A."/>
            <person name="Murat C."/>
            <person name="Tang N."/>
            <person name="Roy S."/>
            <person name="Loubradou J."/>
            <person name="Henrissat B."/>
            <person name="Grigoriev I.V."/>
            <person name="Corradi N."/>
            <person name="Roux C."/>
            <person name="Martin F.M."/>
        </authorList>
    </citation>
    <scope>NUCLEOTIDE SEQUENCE [LARGE SCALE GENOMIC DNA]</scope>
    <source>
        <strain evidence="1 2">DAOM 227022</strain>
    </source>
</reference>
<keyword evidence="2" id="KW-1185">Reference proteome</keyword>
<accession>A0A397SUL1</accession>
<sequence length="89" mass="10334">MSEKILAMKACKMYKENFYVYNANDPLSDIILFSVLISKVKYFFQTQNSIFPEKKLLDIKENFASTSIFGSISKDLLNFISKHPKKDPE</sequence>
<dbReference type="Proteomes" id="UP000265703">
    <property type="component" value="Unassembled WGS sequence"/>
</dbReference>
<gene>
    <name evidence="1" type="ORF">C1645_829280</name>
</gene>
<protein>
    <submittedName>
        <fullName evidence="1">Uncharacterized protein</fullName>
    </submittedName>
</protein>
<evidence type="ECO:0000313" key="1">
    <source>
        <dbReference type="EMBL" id="RIA86414.1"/>
    </source>
</evidence>
<dbReference type="EMBL" id="QKYT01000364">
    <property type="protein sequence ID" value="RIA86414.1"/>
    <property type="molecule type" value="Genomic_DNA"/>
</dbReference>
<comment type="caution">
    <text evidence="1">The sequence shown here is derived from an EMBL/GenBank/DDBJ whole genome shotgun (WGS) entry which is preliminary data.</text>
</comment>
<name>A0A397SUL1_9GLOM</name>
<evidence type="ECO:0000313" key="2">
    <source>
        <dbReference type="Proteomes" id="UP000265703"/>
    </source>
</evidence>
<organism evidence="1 2">
    <name type="scientific">Glomus cerebriforme</name>
    <dbReference type="NCBI Taxonomy" id="658196"/>
    <lineage>
        <taxon>Eukaryota</taxon>
        <taxon>Fungi</taxon>
        <taxon>Fungi incertae sedis</taxon>
        <taxon>Mucoromycota</taxon>
        <taxon>Glomeromycotina</taxon>
        <taxon>Glomeromycetes</taxon>
        <taxon>Glomerales</taxon>
        <taxon>Glomeraceae</taxon>
        <taxon>Glomus</taxon>
    </lineage>
</organism>
<proteinExistence type="predicted"/>
<dbReference type="AlphaFoldDB" id="A0A397SUL1"/>